<gene>
    <name evidence="2" type="ORF">PCOR1329_LOCUS70211</name>
</gene>
<sequence length="154" mass="16638">MRELIDWKERRESALRAGSSQAHRYTKSKVPYPEELRARGDGGSTAPAHGVLEQLVRTGSRAWGAQPSLSTNIEAPARAPPRVRPGLLRGIPPKFKAKAIAIEGAHPKYSPLSTSAMQVPTGIHTIMNMVANAPTSLQQAITALFRKPERGGAQ</sequence>
<protein>
    <submittedName>
        <fullName evidence="2">Uncharacterized protein</fullName>
    </submittedName>
</protein>
<evidence type="ECO:0000313" key="2">
    <source>
        <dbReference type="EMBL" id="CAK0889749.1"/>
    </source>
</evidence>
<evidence type="ECO:0000256" key="1">
    <source>
        <dbReference type="SAM" id="MobiDB-lite"/>
    </source>
</evidence>
<dbReference type="EMBL" id="CAUYUJ010019263">
    <property type="protein sequence ID" value="CAK0889749.1"/>
    <property type="molecule type" value="Genomic_DNA"/>
</dbReference>
<proteinExistence type="predicted"/>
<organism evidence="2 3">
    <name type="scientific">Prorocentrum cordatum</name>
    <dbReference type="NCBI Taxonomy" id="2364126"/>
    <lineage>
        <taxon>Eukaryota</taxon>
        <taxon>Sar</taxon>
        <taxon>Alveolata</taxon>
        <taxon>Dinophyceae</taxon>
        <taxon>Prorocentrales</taxon>
        <taxon>Prorocentraceae</taxon>
        <taxon>Prorocentrum</taxon>
    </lineage>
</organism>
<evidence type="ECO:0000313" key="3">
    <source>
        <dbReference type="Proteomes" id="UP001189429"/>
    </source>
</evidence>
<dbReference type="Proteomes" id="UP001189429">
    <property type="component" value="Unassembled WGS sequence"/>
</dbReference>
<reference evidence="2" key="1">
    <citation type="submission" date="2023-10" db="EMBL/GenBank/DDBJ databases">
        <authorList>
            <person name="Chen Y."/>
            <person name="Shah S."/>
            <person name="Dougan E. K."/>
            <person name="Thang M."/>
            <person name="Chan C."/>
        </authorList>
    </citation>
    <scope>NUCLEOTIDE SEQUENCE [LARGE SCALE GENOMIC DNA]</scope>
</reference>
<accession>A0ABN9WSQ5</accession>
<comment type="caution">
    <text evidence="2">The sequence shown here is derived from an EMBL/GenBank/DDBJ whole genome shotgun (WGS) entry which is preliminary data.</text>
</comment>
<name>A0ABN9WSQ5_9DINO</name>
<keyword evidence="3" id="KW-1185">Reference proteome</keyword>
<feature type="region of interest" description="Disordered" evidence="1">
    <location>
        <begin position="16"/>
        <end position="47"/>
    </location>
</feature>